<reference evidence="2 3" key="1">
    <citation type="submission" date="2024-06" db="EMBL/GenBank/DDBJ databases">
        <title>The Natural Products Discovery Center: Release of the First 8490 Sequenced Strains for Exploring Actinobacteria Biosynthetic Diversity.</title>
        <authorList>
            <person name="Kalkreuter E."/>
            <person name="Kautsar S.A."/>
            <person name="Yang D."/>
            <person name="Bader C.D."/>
            <person name="Teijaro C.N."/>
            <person name="Fluegel L."/>
            <person name="Davis C.M."/>
            <person name="Simpson J.R."/>
            <person name="Lauterbach L."/>
            <person name="Steele A.D."/>
            <person name="Gui C."/>
            <person name="Meng S."/>
            <person name="Li G."/>
            <person name="Viehrig K."/>
            <person name="Ye F."/>
            <person name="Su P."/>
            <person name="Kiefer A.F."/>
            <person name="Nichols A."/>
            <person name="Cepeda A.J."/>
            <person name="Yan W."/>
            <person name="Fan B."/>
            <person name="Jiang Y."/>
            <person name="Adhikari A."/>
            <person name="Zheng C.-J."/>
            <person name="Schuster L."/>
            <person name="Cowan T.M."/>
            <person name="Smanski M.J."/>
            <person name="Chevrette M.G."/>
            <person name="De Carvalho L.P.S."/>
            <person name="Shen B."/>
        </authorList>
    </citation>
    <scope>NUCLEOTIDE SEQUENCE [LARGE SCALE GENOMIC DNA]</scope>
    <source>
        <strain evidence="2 3">NPDC020594</strain>
    </source>
</reference>
<evidence type="ECO:0000256" key="1">
    <source>
        <dbReference type="SAM" id="MobiDB-lite"/>
    </source>
</evidence>
<gene>
    <name evidence="2" type="ORF">AB0H04_36020</name>
</gene>
<comment type="caution">
    <text evidence="2">The sequence shown here is derived from an EMBL/GenBank/DDBJ whole genome shotgun (WGS) entry which is preliminary data.</text>
</comment>
<accession>A0ABV3AJT1</accession>
<name>A0ABV3AJT1_9ACTN</name>
<keyword evidence="3" id="KW-1185">Reference proteome</keyword>
<dbReference type="Proteomes" id="UP001551011">
    <property type="component" value="Unassembled WGS sequence"/>
</dbReference>
<feature type="region of interest" description="Disordered" evidence="1">
    <location>
        <begin position="45"/>
        <end position="103"/>
    </location>
</feature>
<organism evidence="2 3">
    <name type="scientific">Streptomyces flaveolus</name>
    <dbReference type="NCBI Taxonomy" id="67297"/>
    <lineage>
        <taxon>Bacteria</taxon>
        <taxon>Bacillati</taxon>
        <taxon>Actinomycetota</taxon>
        <taxon>Actinomycetes</taxon>
        <taxon>Kitasatosporales</taxon>
        <taxon>Streptomycetaceae</taxon>
        <taxon>Streptomyces</taxon>
    </lineage>
</organism>
<evidence type="ECO:0000313" key="3">
    <source>
        <dbReference type="Proteomes" id="UP001551011"/>
    </source>
</evidence>
<sequence length="115" mass="12098">MVPATLGTGMLAGVHPAPAEAATVNTNAWYVLTNRNNGKALDVSGASTAEAAGDSTADSSDDAQGMARLRAPRPIGRPQNHVRREHPSQYQELSGRSLRQRRPASVNLAIKGLAE</sequence>
<feature type="compositionally biased region" description="Low complexity" evidence="1">
    <location>
        <begin position="45"/>
        <end position="58"/>
    </location>
</feature>
<protein>
    <submittedName>
        <fullName evidence="2">Uncharacterized protein</fullName>
    </submittedName>
</protein>
<evidence type="ECO:0000313" key="2">
    <source>
        <dbReference type="EMBL" id="MEU5712193.1"/>
    </source>
</evidence>
<proteinExistence type="predicted"/>
<dbReference type="EMBL" id="JBFAEG010000033">
    <property type="protein sequence ID" value="MEU5712193.1"/>
    <property type="molecule type" value="Genomic_DNA"/>
</dbReference>
<dbReference type="RefSeq" id="WP_324608301.1">
    <property type="nucleotide sequence ID" value="NZ_JBEXDP010000010.1"/>
</dbReference>